<evidence type="ECO:0000313" key="1">
    <source>
        <dbReference type="EMBL" id="WAM34186.1"/>
    </source>
</evidence>
<reference evidence="1" key="1">
    <citation type="submission" date="2022-12" db="EMBL/GenBank/DDBJ databases">
        <authorList>
            <person name="Bing R.G."/>
            <person name="Willard D.J."/>
            <person name="Manesh M.J.H."/>
            <person name="Laemthong T."/>
            <person name="Crosby J.R."/>
            <person name="Kelly R.M."/>
        </authorList>
    </citation>
    <scope>NUCLEOTIDE SEQUENCE</scope>
    <source>
        <strain evidence="1">DSM 8990</strain>
    </source>
</reference>
<dbReference type="Proteomes" id="UP001164909">
    <property type="component" value="Chromosome"/>
</dbReference>
<gene>
    <name evidence="1" type="ORF">OTK00_000363</name>
</gene>
<dbReference type="SUPFAM" id="SSF52467">
    <property type="entry name" value="DHS-like NAD/FAD-binding domain"/>
    <property type="match status" value="1"/>
</dbReference>
<keyword evidence="2" id="KW-1185">Reference proteome</keyword>
<dbReference type="EMBL" id="CP113865">
    <property type="protein sequence ID" value="WAM34186.1"/>
    <property type="molecule type" value="Genomic_DNA"/>
</dbReference>
<evidence type="ECO:0000313" key="2">
    <source>
        <dbReference type="Proteomes" id="UP001164909"/>
    </source>
</evidence>
<name>A0ABY7BSI7_9FIRM</name>
<dbReference type="InterPro" id="IPR003000">
    <property type="entry name" value="Sirtuin"/>
</dbReference>
<organism evidence="1 2">
    <name type="scientific">Caldicellulosiruptor morganii</name>
    <dbReference type="NCBI Taxonomy" id="1387555"/>
    <lineage>
        <taxon>Bacteria</taxon>
        <taxon>Bacillati</taxon>
        <taxon>Bacillota</taxon>
        <taxon>Bacillota incertae sedis</taxon>
        <taxon>Caldicellulosiruptorales</taxon>
        <taxon>Caldicellulosiruptoraceae</taxon>
        <taxon>Caldicellulosiruptor</taxon>
    </lineage>
</organism>
<proteinExistence type="predicted"/>
<accession>A0ABY7BSI7</accession>
<dbReference type="InterPro" id="IPR029035">
    <property type="entry name" value="DHS-like_NAD/FAD-binding_dom"/>
</dbReference>
<dbReference type="Pfam" id="PF02146">
    <property type="entry name" value="SIR2"/>
    <property type="match status" value="1"/>
</dbReference>
<evidence type="ECO:0008006" key="3">
    <source>
        <dbReference type="Google" id="ProtNLM"/>
    </source>
</evidence>
<sequence>MFCFNKHLAKCKIPIITMNIDKLHKKAESQNVIEIHRNLKHVKCPRCNTLMILM</sequence>
<dbReference type="RefSeq" id="WP_082054669.1">
    <property type="nucleotide sequence ID" value="NZ_CP113865.1"/>
</dbReference>
<protein>
    <recommendedName>
        <fullName evidence="3">Transposase</fullName>
    </recommendedName>
</protein>
<dbReference type="Gene3D" id="3.40.50.1220">
    <property type="entry name" value="TPP-binding domain"/>
    <property type="match status" value="1"/>
</dbReference>